<proteinExistence type="predicted"/>
<organism evidence="1 2">
    <name type="scientific">Glossina brevipalpis</name>
    <dbReference type="NCBI Taxonomy" id="37001"/>
    <lineage>
        <taxon>Eukaryota</taxon>
        <taxon>Metazoa</taxon>
        <taxon>Ecdysozoa</taxon>
        <taxon>Arthropoda</taxon>
        <taxon>Hexapoda</taxon>
        <taxon>Insecta</taxon>
        <taxon>Pterygota</taxon>
        <taxon>Neoptera</taxon>
        <taxon>Endopterygota</taxon>
        <taxon>Diptera</taxon>
        <taxon>Brachycera</taxon>
        <taxon>Muscomorpha</taxon>
        <taxon>Hippoboscoidea</taxon>
        <taxon>Glossinidae</taxon>
        <taxon>Glossina</taxon>
    </lineage>
</organism>
<name>A0A1A9WLL0_9MUSC</name>
<dbReference type="EnsemblMetazoa" id="GBRI024060-RA">
    <property type="protein sequence ID" value="GBRI024060-PA"/>
    <property type="gene ID" value="GBRI024060"/>
</dbReference>
<keyword evidence="2" id="KW-1185">Reference proteome</keyword>
<dbReference type="InterPro" id="IPR013783">
    <property type="entry name" value="Ig-like_fold"/>
</dbReference>
<sequence>MIIDLAEHNYIANGLDLQGPIFLHEPPHRVEFSNNSGGLIECSVTQPMHKHIKKIDRFFANNSENMICNFGLKSVEWTPIPPQQDMVFTLSNGSLMFYPFSAEKYRHEVHATVYRCKLRNLVGTVLSREIHVRGDELAQMKGQIATQMDVVDKALAQYLLSLKIARSCKANDIIAYQGLKSL</sequence>
<accession>A0A1A9WLL0</accession>
<reference evidence="2" key="1">
    <citation type="submission" date="2014-03" db="EMBL/GenBank/DDBJ databases">
        <authorList>
            <person name="Aksoy S."/>
            <person name="Warren W."/>
            <person name="Wilson R.K."/>
        </authorList>
    </citation>
    <scope>NUCLEOTIDE SEQUENCE [LARGE SCALE GENOMIC DNA]</scope>
    <source>
        <strain evidence="2">IAEA</strain>
    </source>
</reference>
<dbReference type="STRING" id="37001.A0A1A9WLL0"/>
<protein>
    <recommendedName>
        <fullName evidence="3">Ig-like domain-containing protein</fullName>
    </recommendedName>
</protein>
<dbReference type="Proteomes" id="UP000091820">
    <property type="component" value="Unassembled WGS sequence"/>
</dbReference>
<dbReference type="VEuPathDB" id="VectorBase:GBRI024060"/>
<evidence type="ECO:0000313" key="1">
    <source>
        <dbReference type="EnsemblMetazoa" id="GBRI024060-PA"/>
    </source>
</evidence>
<evidence type="ECO:0000313" key="2">
    <source>
        <dbReference type="Proteomes" id="UP000091820"/>
    </source>
</evidence>
<dbReference type="AlphaFoldDB" id="A0A1A9WLL0"/>
<dbReference type="Gene3D" id="2.60.40.10">
    <property type="entry name" value="Immunoglobulins"/>
    <property type="match status" value="1"/>
</dbReference>
<reference evidence="1" key="2">
    <citation type="submission" date="2020-05" db="UniProtKB">
        <authorList>
            <consortium name="EnsemblMetazoa"/>
        </authorList>
    </citation>
    <scope>IDENTIFICATION</scope>
    <source>
        <strain evidence="1">IAEA</strain>
    </source>
</reference>
<evidence type="ECO:0008006" key="3">
    <source>
        <dbReference type="Google" id="ProtNLM"/>
    </source>
</evidence>